<dbReference type="GO" id="GO:0005524">
    <property type="term" value="F:ATP binding"/>
    <property type="evidence" value="ECO:0007669"/>
    <property type="project" value="UniProtKB-KW"/>
</dbReference>
<keyword evidence="5 8" id="KW-0067">ATP-binding</keyword>
<keyword evidence="12" id="KW-1185">Reference proteome</keyword>
<evidence type="ECO:0000259" key="10">
    <source>
        <dbReference type="SMART" id="SM00382"/>
    </source>
</evidence>
<evidence type="ECO:0000256" key="8">
    <source>
        <dbReference type="RuleBase" id="RU003651"/>
    </source>
</evidence>
<evidence type="ECO:0000256" key="1">
    <source>
        <dbReference type="ARBA" id="ARBA00001946"/>
    </source>
</evidence>
<dbReference type="Pfam" id="PF25568">
    <property type="entry name" value="AAA_lid_At3g28540"/>
    <property type="match status" value="1"/>
</dbReference>
<keyword evidence="3 8" id="KW-0547">Nucleotide-binding</keyword>
<dbReference type="Pfam" id="PF14363">
    <property type="entry name" value="AAA_assoc"/>
    <property type="match status" value="1"/>
</dbReference>
<dbReference type="InterPro" id="IPR027417">
    <property type="entry name" value="P-loop_NTPase"/>
</dbReference>
<reference evidence="12" key="1">
    <citation type="submission" date="2016-06" db="EMBL/GenBank/DDBJ databases">
        <title>Parallel loss of symbiosis genes in relatives of nitrogen-fixing non-legume Parasponia.</title>
        <authorList>
            <person name="Van Velzen R."/>
            <person name="Holmer R."/>
            <person name="Bu F."/>
            <person name="Rutten L."/>
            <person name="Van Zeijl A."/>
            <person name="Liu W."/>
            <person name="Santuari L."/>
            <person name="Cao Q."/>
            <person name="Sharma T."/>
            <person name="Shen D."/>
            <person name="Roswanjaya Y."/>
            <person name="Wardhani T."/>
            <person name="Kalhor M.S."/>
            <person name="Jansen J."/>
            <person name="Van den Hoogen J."/>
            <person name="Gungor B."/>
            <person name="Hartog M."/>
            <person name="Hontelez J."/>
            <person name="Verver J."/>
            <person name="Yang W.-C."/>
            <person name="Schijlen E."/>
            <person name="Repin R."/>
            <person name="Schilthuizen M."/>
            <person name="Schranz E."/>
            <person name="Heidstra R."/>
            <person name="Miyata K."/>
            <person name="Fedorova E."/>
            <person name="Kohlen W."/>
            <person name="Bisseling T."/>
            <person name="Smit S."/>
            <person name="Geurts R."/>
        </authorList>
    </citation>
    <scope>NUCLEOTIDE SEQUENCE [LARGE SCALE GENOMIC DNA]</scope>
    <source>
        <strain evidence="12">cv. RG33-2</strain>
    </source>
</reference>
<dbReference type="PROSITE" id="PS00674">
    <property type="entry name" value="AAA"/>
    <property type="match status" value="1"/>
</dbReference>
<dbReference type="Gene3D" id="3.40.50.300">
    <property type="entry name" value="P-loop containing nucleotide triphosphate hydrolases"/>
    <property type="match status" value="1"/>
</dbReference>
<dbReference type="InterPro" id="IPR025753">
    <property type="entry name" value="AAA_N_dom"/>
</dbReference>
<dbReference type="InterPro" id="IPR058017">
    <property type="entry name" value="At3g28540-like_C"/>
</dbReference>
<dbReference type="PANTHER" id="PTHR23070">
    <property type="entry name" value="BCS1 AAA-TYPE ATPASE"/>
    <property type="match status" value="1"/>
</dbReference>
<dbReference type="InterPro" id="IPR003960">
    <property type="entry name" value="ATPase_AAA_CS"/>
</dbReference>
<dbReference type="STRING" id="63057.A0A2P5F6D8"/>
<feature type="compositionally biased region" description="Basic and acidic residues" evidence="9">
    <location>
        <begin position="312"/>
        <end position="326"/>
    </location>
</feature>
<evidence type="ECO:0000256" key="6">
    <source>
        <dbReference type="ARBA" id="ARBA00022842"/>
    </source>
</evidence>
<dbReference type="OrthoDB" id="10251412at2759"/>
<comment type="cofactor">
    <cofactor evidence="1">
        <name>Mg(2+)</name>
        <dbReference type="ChEBI" id="CHEBI:18420"/>
    </cofactor>
</comment>
<proteinExistence type="inferred from homology"/>
<keyword evidence="6" id="KW-0460">Magnesium</keyword>
<organism evidence="11 12">
    <name type="scientific">Trema orientale</name>
    <name type="common">Charcoal tree</name>
    <name type="synonym">Celtis orientalis</name>
    <dbReference type="NCBI Taxonomy" id="63057"/>
    <lineage>
        <taxon>Eukaryota</taxon>
        <taxon>Viridiplantae</taxon>
        <taxon>Streptophyta</taxon>
        <taxon>Embryophyta</taxon>
        <taxon>Tracheophyta</taxon>
        <taxon>Spermatophyta</taxon>
        <taxon>Magnoliopsida</taxon>
        <taxon>eudicotyledons</taxon>
        <taxon>Gunneridae</taxon>
        <taxon>Pentapetalae</taxon>
        <taxon>rosids</taxon>
        <taxon>fabids</taxon>
        <taxon>Rosales</taxon>
        <taxon>Cannabaceae</taxon>
        <taxon>Trema</taxon>
    </lineage>
</organism>
<dbReference type="CDD" id="cd19510">
    <property type="entry name" value="RecA-like_BCS1"/>
    <property type="match status" value="1"/>
</dbReference>
<evidence type="ECO:0000256" key="2">
    <source>
        <dbReference type="ARBA" id="ARBA00007448"/>
    </source>
</evidence>
<name>A0A2P5F6D8_TREOI</name>
<evidence type="ECO:0000256" key="4">
    <source>
        <dbReference type="ARBA" id="ARBA00022801"/>
    </source>
</evidence>
<sequence length="528" mass="60558">MFLGEKWSQTSTVITSFMFIYTVIRQFIPNELRSYLSKYTRKIFSLVYPYIHITFDEYSGDSFNRSQLYVAIETYLGANSTTQAKRLKAHDIKSSKTPLTLGLDDNTEVTDEFQGVKLFWASRKLKEATNTPGRYWSYPNSDEKRHYRLTFHRRHLDLITTSYLNHVVEEGKGIAVMNRKRKLYTNGAAERRNRWVHIEFEHPASFNTLAMDPKRKQEIIEGLLKFKKGKEYYAKVGKAWKRGYLLYGPPGTGKSTMIAAMANFLGYDIYDLELTSVTDNSDLRKLLIDISNKSIVVIEDIDCSLDLTGQRKTSEKEKDEDGEKNKGGPKKKAKEEDKKSKVTLSGLLNFIDGIWSACGGERLIVFTTNYVDKLDPALTRRGRMDEHIELSYCRFEAFKVLAKNYLDVESHDLFSKIERLLGETDMTPADVAENLMPKSDTEDKDECLKSLVEALESAKKLDAVRKKAEEEAKLKADQEEEEEEKLKNAKKKNWRKRLKGILLIKKEVKSSGALKKTLKGSNGSVITN</sequence>
<dbReference type="FunCoup" id="A0A2P5F6D8">
    <property type="interactions" value="1183"/>
</dbReference>
<accession>A0A2P5F6D8</accession>
<dbReference type="AlphaFoldDB" id="A0A2P5F6D8"/>
<dbReference type="EMBL" id="JXTC01000059">
    <property type="protein sequence ID" value="PON93345.1"/>
    <property type="molecule type" value="Genomic_DNA"/>
</dbReference>
<evidence type="ECO:0000256" key="9">
    <source>
        <dbReference type="SAM" id="MobiDB-lite"/>
    </source>
</evidence>
<dbReference type="InterPro" id="IPR050747">
    <property type="entry name" value="Mitochondrial_chaperone_BCS1"/>
</dbReference>
<comment type="catalytic activity">
    <reaction evidence="7">
        <text>ATP + H2O = ADP + phosphate + H(+)</text>
        <dbReference type="Rhea" id="RHEA:13065"/>
        <dbReference type="ChEBI" id="CHEBI:15377"/>
        <dbReference type="ChEBI" id="CHEBI:15378"/>
        <dbReference type="ChEBI" id="CHEBI:30616"/>
        <dbReference type="ChEBI" id="CHEBI:43474"/>
        <dbReference type="ChEBI" id="CHEBI:456216"/>
    </reaction>
</comment>
<comment type="caution">
    <text evidence="11">The sequence shown here is derived from an EMBL/GenBank/DDBJ whole genome shotgun (WGS) entry which is preliminary data.</text>
</comment>
<dbReference type="GO" id="GO:0006950">
    <property type="term" value="P:response to stress"/>
    <property type="evidence" value="ECO:0007669"/>
    <property type="project" value="UniProtKB-ARBA"/>
</dbReference>
<dbReference type="Gene3D" id="6.10.280.40">
    <property type="match status" value="1"/>
</dbReference>
<feature type="region of interest" description="Disordered" evidence="9">
    <location>
        <begin position="312"/>
        <end position="337"/>
    </location>
</feature>
<feature type="domain" description="AAA+ ATPase" evidence="10">
    <location>
        <begin position="240"/>
        <end position="394"/>
    </location>
</feature>
<protein>
    <submittedName>
        <fullName evidence="11">Spastin</fullName>
    </submittedName>
</protein>
<dbReference type="InterPro" id="IPR003593">
    <property type="entry name" value="AAA+_ATPase"/>
</dbReference>
<evidence type="ECO:0000256" key="5">
    <source>
        <dbReference type="ARBA" id="ARBA00022840"/>
    </source>
</evidence>
<gene>
    <name evidence="11" type="ORF">TorRG33x02_109160</name>
</gene>
<evidence type="ECO:0000256" key="7">
    <source>
        <dbReference type="ARBA" id="ARBA00049360"/>
    </source>
</evidence>
<evidence type="ECO:0000256" key="3">
    <source>
        <dbReference type="ARBA" id="ARBA00022741"/>
    </source>
</evidence>
<feature type="region of interest" description="Disordered" evidence="9">
    <location>
        <begin position="469"/>
        <end position="489"/>
    </location>
</feature>
<dbReference type="Proteomes" id="UP000237000">
    <property type="component" value="Unassembled WGS sequence"/>
</dbReference>
<dbReference type="InterPro" id="IPR003959">
    <property type="entry name" value="ATPase_AAA_core"/>
</dbReference>
<dbReference type="GO" id="GO:0016887">
    <property type="term" value="F:ATP hydrolysis activity"/>
    <property type="evidence" value="ECO:0007669"/>
    <property type="project" value="InterPro"/>
</dbReference>
<comment type="similarity">
    <text evidence="2">Belongs to the AAA ATPase family. BCS1 subfamily.</text>
</comment>
<dbReference type="SUPFAM" id="SSF52540">
    <property type="entry name" value="P-loop containing nucleoside triphosphate hydrolases"/>
    <property type="match status" value="1"/>
</dbReference>
<dbReference type="FunFam" id="3.40.50.300:FF:001122">
    <property type="entry name" value="AAA-ATPase ASD, mitochondrial"/>
    <property type="match status" value="1"/>
</dbReference>
<dbReference type="Pfam" id="PF00004">
    <property type="entry name" value="AAA"/>
    <property type="match status" value="1"/>
</dbReference>
<evidence type="ECO:0000313" key="12">
    <source>
        <dbReference type="Proteomes" id="UP000237000"/>
    </source>
</evidence>
<evidence type="ECO:0000313" key="11">
    <source>
        <dbReference type="EMBL" id="PON93345.1"/>
    </source>
</evidence>
<keyword evidence="4" id="KW-0378">Hydrolase</keyword>
<dbReference type="SMART" id="SM00382">
    <property type="entry name" value="AAA"/>
    <property type="match status" value="1"/>
</dbReference>
<dbReference type="InParanoid" id="A0A2P5F6D8"/>